<dbReference type="Proteomes" id="UP000479710">
    <property type="component" value="Unassembled WGS sequence"/>
</dbReference>
<dbReference type="AlphaFoldDB" id="A0A6G1ED08"/>
<evidence type="ECO:0000313" key="2">
    <source>
        <dbReference type="EMBL" id="KAF0921823.1"/>
    </source>
</evidence>
<evidence type="ECO:0000313" key="3">
    <source>
        <dbReference type="Proteomes" id="UP000479710"/>
    </source>
</evidence>
<accession>A0A6G1ED08</accession>
<organism evidence="2 3">
    <name type="scientific">Oryza meyeriana var. granulata</name>
    <dbReference type="NCBI Taxonomy" id="110450"/>
    <lineage>
        <taxon>Eukaryota</taxon>
        <taxon>Viridiplantae</taxon>
        <taxon>Streptophyta</taxon>
        <taxon>Embryophyta</taxon>
        <taxon>Tracheophyta</taxon>
        <taxon>Spermatophyta</taxon>
        <taxon>Magnoliopsida</taxon>
        <taxon>Liliopsida</taxon>
        <taxon>Poales</taxon>
        <taxon>Poaceae</taxon>
        <taxon>BOP clade</taxon>
        <taxon>Oryzoideae</taxon>
        <taxon>Oryzeae</taxon>
        <taxon>Oryzinae</taxon>
        <taxon>Oryza</taxon>
        <taxon>Oryza meyeriana</taxon>
    </lineage>
</organism>
<reference evidence="2 3" key="1">
    <citation type="submission" date="2019-11" db="EMBL/GenBank/DDBJ databases">
        <title>Whole genome sequence of Oryza granulata.</title>
        <authorList>
            <person name="Li W."/>
        </authorList>
    </citation>
    <scope>NUCLEOTIDE SEQUENCE [LARGE SCALE GENOMIC DNA]</scope>
    <source>
        <strain evidence="3">cv. Menghai</strain>
        <tissue evidence="2">Leaf</tissue>
    </source>
</reference>
<keyword evidence="3" id="KW-1185">Reference proteome</keyword>
<comment type="caution">
    <text evidence="2">The sequence shown here is derived from an EMBL/GenBank/DDBJ whole genome shotgun (WGS) entry which is preliminary data.</text>
</comment>
<protein>
    <submittedName>
        <fullName evidence="2">Uncharacterized protein</fullName>
    </submittedName>
</protein>
<evidence type="ECO:0000256" key="1">
    <source>
        <dbReference type="SAM" id="MobiDB-lite"/>
    </source>
</evidence>
<sequence>MAPAVRVRSWRRFAGAGARCEVFLAPAPRRISVKPRRRNALREKASPSPAERQVPKSGSLDVQRLPDLDRKQGISGGLDAVRRGNVVTERNLEGGSDVVRVAETGPGIVGWGGMQR</sequence>
<dbReference type="OrthoDB" id="611606at2759"/>
<proteinExistence type="predicted"/>
<name>A0A6G1ED08_9ORYZ</name>
<feature type="region of interest" description="Disordered" evidence="1">
    <location>
        <begin position="34"/>
        <end position="76"/>
    </location>
</feature>
<dbReference type="EMBL" id="SPHZ02000004">
    <property type="protein sequence ID" value="KAF0921823.1"/>
    <property type="molecule type" value="Genomic_DNA"/>
</dbReference>
<gene>
    <name evidence="2" type="ORF">E2562_020116</name>
</gene>